<dbReference type="GO" id="GO:0000462">
    <property type="term" value="P:maturation of SSU-rRNA from tricistronic rRNA transcript (SSU-rRNA, 5.8S rRNA, LSU-rRNA)"/>
    <property type="evidence" value="ECO:0007669"/>
    <property type="project" value="TreeGrafter"/>
</dbReference>
<name>A0A9P6WKU4_9ASCO</name>
<evidence type="ECO:0000256" key="9">
    <source>
        <dbReference type="SAM" id="MobiDB-lite"/>
    </source>
</evidence>
<dbReference type="InterPro" id="IPR019310">
    <property type="entry name" value="Efg1"/>
</dbReference>
<keyword evidence="11" id="KW-1185">Reference proteome</keyword>
<sequence>MAKQHEISTAVGVDLTRALAHGSSGIRKKMRDINRLLQRENIPADMKIANERALKTLELELEKTQEDQLERKMAVKYHKVRFFEKKKAKRFYLGNKKKVENLEEKINNTKEEEELKKLKKELRKVRRLLEHSSIDLAYVLNFPKIEKYISLYPNIDESKIQKNEKYLAGVKQANKKREEYKKMFADQLKKGELGISIETEFEGDDDDKADSESKKVYNNKNNKNSNNKNNKNTNNRKPNKNIDDVEQNNKDKQEEDDFFE</sequence>
<organism evidence="10 11">
    <name type="scientific">Pichia californica</name>
    <dbReference type="NCBI Taxonomy" id="460514"/>
    <lineage>
        <taxon>Eukaryota</taxon>
        <taxon>Fungi</taxon>
        <taxon>Dikarya</taxon>
        <taxon>Ascomycota</taxon>
        <taxon>Saccharomycotina</taxon>
        <taxon>Pichiomycetes</taxon>
        <taxon>Pichiales</taxon>
        <taxon>Pichiaceae</taxon>
        <taxon>Pichia</taxon>
    </lineage>
</organism>
<evidence type="ECO:0000313" key="10">
    <source>
        <dbReference type="EMBL" id="KAG0688971.1"/>
    </source>
</evidence>
<dbReference type="GO" id="GO:0030688">
    <property type="term" value="C:preribosome, small subunit precursor"/>
    <property type="evidence" value="ECO:0007669"/>
    <property type="project" value="TreeGrafter"/>
</dbReference>
<comment type="caution">
    <text evidence="10">The sequence shown here is derived from an EMBL/GenBank/DDBJ whole genome shotgun (WGS) entry which is preliminary data.</text>
</comment>
<comment type="subcellular location">
    <subcellularLocation>
        <location evidence="1">Nucleus</location>
        <location evidence="1">Nucleolus</location>
    </subcellularLocation>
</comment>
<reference evidence="10" key="1">
    <citation type="submission" date="2020-11" db="EMBL/GenBank/DDBJ databases">
        <title>Kefir isolates.</title>
        <authorList>
            <person name="Marcisauskas S."/>
            <person name="Kim Y."/>
            <person name="Blasche S."/>
        </authorList>
    </citation>
    <scope>NUCLEOTIDE SEQUENCE</scope>
    <source>
        <strain evidence="10">Olga-1</strain>
    </source>
</reference>
<keyword evidence="7" id="KW-0539">Nucleus</keyword>
<gene>
    <name evidence="10" type="primary">EFG1</name>
    <name evidence="10" type="ORF">C6P40_000309</name>
</gene>
<feature type="compositionally biased region" description="Low complexity" evidence="9">
    <location>
        <begin position="216"/>
        <end position="236"/>
    </location>
</feature>
<proteinExistence type="inferred from homology"/>
<evidence type="ECO:0000256" key="1">
    <source>
        <dbReference type="ARBA" id="ARBA00004604"/>
    </source>
</evidence>
<keyword evidence="6 8" id="KW-0175">Coiled coil</keyword>
<protein>
    <recommendedName>
        <fullName evidence="3">rRNA-processing protein EFG1</fullName>
    </recommendedName>
    <alternativeName>
        <fullName evidence="4">rRNA-processing protein efg1</fullName>
    </alternativeName>
</protein>
<evidence type="ECO:0000256" key="7">
    <source>
        <dbReference type="ARBA" id="ARBA00023242"/>
    </source>
</evidence>
<dbReference type="InterPro" id="IPR050786">
    <property type="entry name" value="EFG1_rRNA-proc"/>
</dbReference>
<dbReference type="EMBL" id="PUHW01000110">
    <property type="protein sequence ID" value="KAG0688971.1"/>
    <property type="molecule type" value="Genomic_DNA"/>
</dbReference>
<evidence type="ECO:0000256" key="3">
    <source>
        <dbReference type="ARBA" id="ARBA00018689"/>
    </source>
</evidence>
<dbReference type="PANTHER" id="PTHR33911">
    <property type="entry name" value="RRNA-PROCESSING PROTEIN EFG1"/>
    <property type="match status" value="1"/>
</dbReference>
<keyword evidence="5" id="KW-0698">rRNA processing</keyword>
<dbReference type="GO" id="GO:0005730">
    <property type="term" value="C:nucleolus"/>
    <property type="evidence" value="ECO:0007669"/>
    <property type="project" value="UniProtKB-SubCell"/>
</dbReference>
<evidence type="ECO:0000256" key="8">
    <source>
        <dbReference type="SAM" id="Coils"/>
    </source>
</evidence>
<dbReference type="Proteomes" id="UP000697127">
    <property type="component" value="Unassembled WGS sequence"/>
</dbReference>
<evidence type="ECO:0000256" key="4">
    <source>
        <dbReference type="ARBA" id="ARBA00019827"/>
    </source>
</evidence>
<dbReference type="AlphaFoldDB" id="A0A9P6WKU4"/>
<feature type="compositionally biased region" description="Acidic residues" evidence="9">
    <location>
        <begin position="200"/>
        <end position="209"/>
    </location>
</feature>
<accession>A0A9P6WKU4</accession>
<comment type="similarity">
    <text evidence="2">Belongs to the EFG1 family.</text>
</comment>
<dbReference type="PANTHER" id="PTHR33911:SF1">
    <property type="entry name" value="RRNA-PROCESSING PROTEIN EFG1"/>
    <property type="match status" value="1"/>
</dbReference>
<evidence type="ECO:0000313" key="11">
    <source>
        <dbReference type="Proteomes" id="UP000697127"/>
    </source>
</evidence>
<evidence type="ECO:0000256" key="5">
    <source>
        <dbReference type="ARBA" id="ARBA00022552"/>
    </source>
</evidence>
<dbReference type="Pfam" id="PF10153">
    <property type="entry name" value="Efg1"/>
    <property type="match status" value="1"/>
</dbReference>
<feature type="compositionally biased region" description="Basic and acidic residues" evidence="9">
    <location>
        <begin position="240"/>
        <end position="253"/>
    </location>
</feature>
<feature type="coiled-coil region" evidence="8">
    <location>
        <begin position="92"/>
        <end position="135"/>
    </location>
</feature>
<feature type="region of interest" description="Disordered" evidence="9">
    <location>
        <begin position="200"/>
        <end position="260"/>
    </location>
</feature>
<feature type="coiled-coil region" evidence="8">
    <location>
        <begin position="163"/>
        <end position="190"/>
    </location>
</feature>
<evidence type="ECO:0000256" key="2">
    <source>
        <dbReference type="ARBA" id="ARBA00006916"/>
    </source>
</evidence>
<evidence type="ECO:0000256" key="6">
    <source>
        <dbReference type="ARBA" id="ARBA00023054"/>
    </source>
</evidence>